<sequence>GRRLVRLHGQRLRHWQYLCAAGRRAGADLWRRQPGQLRAWLGLCGRRLCRLGGDHLPGDPAAGDAALRGGGLGAGGGGDRADRAAAAAWQLAHRAAAGDHRHRAGARPGGAAALHAGPAGRADAGAGVAHRHRRRHRRRARPADRRHRADLGRGALRLPALHQARLGGAGDGTGFGRGAADGRRRQPREHGGLRHRLGAERRQRRAGRHVLQPDQHGDELRGDAEGHRRAHHRRAWQCPRGDRRLAHPRADRELRHRALRHLLPQPLRLRAADRHAGLAAERALRRAALAAAGADDGHLHRPVAAGGGAALGSGRGDRPGGAAAPCRAALCAADRRQFADVRDAGAEPDAGGGHRGAGLAGPCGAAGDRRLRLRPAGDGCGLAGGALHPDGGAGDSRARHAAGLPGLPADRALRLHRNARHRGDRRARHPQLDRADPRRDRAWRHPAARGLRPRPRLGGGHLLALPRRAGAAGAAAIASAALASRADLAGDPRRPGGGALLRRQRRPLQGAGLRLRRLRGGDQRRHHGACLFLHQPRDLRRQHLHPGADHGDPRRARERPRRGTGGDAADRAAGGLPLPRRVPDPHLRHRAAAADPLPPAGPDGDGM</sequence>
<feature type="compositionally biased region" description="Basic and acidic residues" evidence="1">
    <location>
        <begin position="141"/>
        <end position="150"/>
    </location>
</feature>
<protein>
    <submittedName>
        <fullName evidence="2">ABC transporter, permease protein 1 (Cluster 4, leucine/isoleucine/valine/benzoate) / ABC transporter, permease protein 2 (Cluster 4, leucine/isoleucine/valine/benzoate)</fullName>
    </submittedName>
</protein>
<feature type="non-terminal residue" evidence="2">
    <location>
        <position position="607"/>
    </location>
</feature>
<evidence type="ECO:0000256" key="1">
    <source>
        <dbReference type="SAM" id="MobiDB-lite"/>
    </source>
</evidence>
<reference evidence="2" key="1">
    <citation type="submission" date="2020-02" db="EMBL/GenBank/DDBJ databases">
        <authorList>
            <person name="Meier V. D."/>
        </authorList>
    </citation>
    <scope>NUCLEOTIDE SEQUENCE</scope>
    <source>
        <strain evidence="2">AVDCRST_MAG27</strain>
    </source>
</reference>
<gene>
    <name evidence="2" type="ORF">AVDCRST_MAG27-4061</name>
</gene>
<feature type="region of interest" description="Disordered" evidence="1">
    <location>
        <begin position="488"/>
        <end position="523"/>
    </location>
</feature>
<feature type="compositionally biased region" description="Basic residues" evidence="1">
    <location>
        <begin position="441"/>
        <end position="455"/>
    </location>
</feature>
<feature type="compositionally biased region" description="Basic residues" evidence="1">
    <location>
        <begin position="129"/>
        <end position="140"/>
    </location>
</feature>
<feature type="region of interest" description="Disordered" evidence="1">
    <location>
        <begin position="537"/>
        <end position="607"/>
    </location>
</feature>
<name>A0A6J4JP41_9PROT</name>
<dbReference type="EMBL" id="CADCTD010000175">
    <property type="protein sequence ID" value="CAA9283814.1"/>
    <property type="molecule type" value="Genomic_DNA"/>
</dbReference>
<dbReference type="AlphaFoldDB" id="A0A6J4JP41"/>
<feature type="compositionally biased region" description="Basic residues" evidence="1">
    <location>
        <begin position="418"/>
        <end position="429"/>
    </location>
</feature>
<accession>A0A6J4JP41</accession>
<evidence type="ECO:0000313" key="2">
    <source>
        <dbReference type="EMBL" id="CAA9283814.1"/>
    </source>
</evidence>
<feature type="region of interest" description="Disordered" evidence="1">
    <location>
        <begin position="418"/>
        <end position="459"/>
    </location>
</feature>
<feature type="compositionally biased region" description="Basic and acidic residues" evidence="1">
    <location>
        <begin position="215"/>
        <end position="227"/>
    </location>
</feature>
<feature type="compositionally biased region" description="Gly residues" evidence="1">
    <location>
        <begin position="167"/>
        <end position="179"/>
    </location>
</feature>
<feature type="compositionally biased region" description="Basic and acidic residues" evidence="1">
    <location>
        <begin position="430"/>
        <end position="440"/>
    </location>
</feature>
<feature type="non-terminal residue" evidence="2">
    <location>
        <position position="1"/>
    </location>
</feature>
<feature type="compositionally biased region" description="Basic residues" evidence="1">
    <location>
        <begin position="514"/>
        <end position="523"/>
    </location>
</feature>
<feature type="compositionally biased region" description="Basic and acidic residues" evidence="1">
    <location>
        <begin position="180"/>
        <end position="201"/>
    </location>
</feature>
<feature type="region of interest" description="Disordered" evidence="1">
    <location>
        <begin position="165"/>
        <end position="234"/>
    </location>
</feature>
<feature type="compositionally biased region" description="Low complexity" evidence="1">
    <location>
        <begin position="109"/>
        <end position="128"/>
    </location>
</feature>
<feature type="compositionally biased region" description="Basic and acidic residues" evidence="1">
    <location>
        <begin position="537"/>
        <end position="555"/>
    </location>
</feature>
<proteinExistence type="predicted"/>
<organism evidence="2">
    <name type="scientific">uncultured Craurococcus sp</name>
    <dbReference type="NCBI Taxonomy" id="1135998"/>
    <lineage>
        <taxon>Bacteria</taxon>
        <taxon>Pseudomonadati</taxon>
        <taxon>Pseudomonadota</taxon>
        <taxon>Alphaproteobacteria</taxon>
        <taxon>Acetobacterales</taxon>
        <taxon>Acetobacteraceae</taxon>
        <taxon>Craurococcus</taxon>
        <taxon>environmental samples</taxon>
    </lineage>
</organism>
<feature type="region of interest" description="Disordered" evidence="1">
    <location>
        <begin position="101"/>
        <end position="150"/>
    </location>
</feature>